<name>A0AAN9I157_CROPI</name>
<protein>
    <submittedName>
        <fullName evidence="1">Uncharacterized protein</fullName>
    </submittedName>
</protein>
<organism evidence="1 2">
    <name type="scientific">Crotalaria pallida</name>
    <name type="common">Smooth rattlebox</name>
    <name type="synonym">Crotalaria striata</name>
    <dbReference type="NCBI Taxonomy" id="3830"/>
    <lineage>
        <taxon>Eukaryota</taxon>
        <taxon>Viridiplantae</taxon>
        <taxon>Streptophyta</taxon>
        <taxon>Embryophyta</taxon>
        <taxon>Tracheophyta</taxon>
        <taxon>Spermatophyta</taxon>
        <taxon>Magnoliopsida</taxon>
        <taxon>eudicotyledons</taxon>
        <taxon>Gunneridae</taxon>
        <taxon>Pentapetalae</taxon>
        <taxon>rosids</taxon>
        <taxon>fabids</taxon>
        <taxon>Fabales</taxon>
        <taxon>Fabaceae</taxon>
        <taxon>Papilionoideae</taxon>
        <taxon>50 kb inversion clade</taxon>
        <taxon>genistoids sensu lato</taxon>
        <taxon>core genistoids</taxon>
        <taxon>Crotalarieae</taxon>
        <taxon>Crotalaria</taxon>
    </lineage>
</organism>
<evidence type="ECO:0000313" key="2">
    <source>
        <dbReference type="Proteomes" id="UP001372338"/>
    </source>
</evidence>
<sequence>MLLGKGDQILILYGKLLQSLMRRVFEIWSASIHIEIRSKFCIKMLYSVVFHSMWNLDVKLAKLIVKKNALLISIQTFKCFSCS</sequence>
<reference evidence="1 2" key="1">
    <citation type="submission" date="2024-01" db="EMBL/GenBank/DDBJ databases">
        <title>The genomes of 5 underutilized Papilionoideae crops provide insights into root nodulation and disease resistanc.</title>
        <authorList>
            <person name="Yuan L."/>
        </authorList>
    </citation>
    <scope>NUCLEOTIDE SEQUENCE [LARGE SCALE GENOMIC DNA]</scope>
    <source>
        <strain evidence="1">ZHUSHIDOU_FW_LH</strain>
        <tissue evidence="1">Leaf</tissue>
    </source>
</reference>
<proteinExistence type="predicted"/>
<dbReference type="AlphaFoldDB" id="A0AAN9I157"/>
<comment type="caution">
    <text evidence="1">The sequence shown here is derived from an EMBL/GenBank/DDBJ whole genome shotgun (WGS) entry which is preliminary data.</text>
</comment>
<evidence type="ECO:0000313" key="1">
    <source>
        <dbReference type="EMBL" id="KAK7261892.1"/>
    </source>
</evidence>
<dbReference type="Proteomes" id="UP001372338">
    <property type="component" value="Unassembled WGS sequence"/>
</dbReference>
<accession>A0AAN9I157</accession>
<keyword evidence="2" id="KW-1185">Reference proteome</keyword>
<dbReference type="EMBL" id="JAYWIO010000005">
    <property type="protein sequence ID" value="KAK7261892.1"/>
    <property type="molecule type" value="Genomic_DNA"/>
</dbReference>
<gene>
    <name evidence="1" type="ORF">RIF29_28216</name>
</gene>